<dbReference type="InterPro" id="IPR015410">
    <property type="entry name" value="DUF1985"/>
</dbReference>
<evidence type="ECO:0000259" key="1">
    <source>
        <dbReference type="Pfam" id="PF09331"/>
    </source>
</evidence>
<proteinExistence type="predicted"/>
<reference evidence="2 3" key="1">
    <citation type="submission" date="2022-03" db="EMBL/GenBank/DDBJ databases">
        <authorList>
            <person name="Macdonald S."/>
            <person name="Ahmed S."/>
            <person name="Newling K."/>
        </authorList>
    </citation>
    <scope>NUCLEOTIDE SEQUENCE [LARGE SCALE GENOMIC DNA]</scope>
</reference>
<gene>
    <name evidence="2" type="ORF">ERUC_LOCUS39194</name>
</gene>
<feature type="domain" description="DUF1985" evidence="1">
    <location>
        <begin position="79"/>
        <end position="121"/>
    </location>
</feature>
<sequence>MASSSGITRKYPRRFYELGKNPIQNRSMNHSCFLVNLQAFEEAVGEDFWSELRESAVEVIVKLKEMEYIWSTKAVHHFLANQLAITSLHEIWSLIDCMPIRFSLYEFGEFTGLNCDAFDKHDVWDVDHLEFWGGGG</sequence>
<name>A0ABC8LS98_ERUVS</name>
<accession>A0ABC8LS98</accession>
<keyword evidence="3" id="KW-1185">Reference proteome</keyword>
<organism evidence="2 3">
    <name type="scientific">Eruca vesicaria subsp. sativa</name>
    <name type="common">Garden rocket</name>
    <name type="synonym">Eruca sativa</name>
    <dbReference type="NCBI Taxonomy" id="29727"/>
    <lineage>
        <taxon>Eukaryota</taxon>
        <taxon>Viridiplantae</taxon>
        <taxon>Streptophyta</taxon>
        <taxon>Embryophyta</taxon>
        <taxon>Tracheophyta</taxon>
        <taxon>Spermatophyta</taxon>
        <taxon>Magnoliopsida</taxon>
        <taxon>eudicotyledons</taxon>
        <taxon>Gunneridae</taxon>
        <taxon>Pentapetalae</taxon>
        <taxon>rosids</taxon>
        <taxon>malvids</taxon>
        <taxon>Brassicales</taxon>
        <taxon>Brassicaceae</taxon>
        <taxon>Brassiceae</taxon>
        <taxon>Eruca</taxon>
    </lineage>
</organism>
<dbReference type="AlphaFoldDB" id="A0ABC8LS98"/>
<evidence type="ECO:0000313" key="3">
    <source>
        <dbReference type="Proteomes" id="UP001642260"/>
    </source>
</evidence>
<protein>
    <recommendedName>
        <fullName evidence="1">DUF1985 domain-containing protein</fullName>
    </recommendedName>
</protein>
<evidence type="ECO:0000313" key="2">
    <source>
        <dbReference type="EMBL" id="CAH8386711.1"/>
    </source>
</evidence>
<dbReference type="EMBL" id="CAKOAT010718487">
    <property type="protein sequence ID" value="CAH8386711.1"/>
    <property type="molecule type" value="Genomic_DNA"/>
</dbReference>
<comment type="caution">
    <text evidence="2">The sequence shown here is derived from an EMBL/GenBank/DDBJ whole genome shotgun (WGS) entry which is preliminary data.</text>
</comment>
<dbReference type="Proteomes" id="UP001642260">
    <property type="component" value="Unassembled WGS sequence"/>
</dbReference>
<dbReference type="Pfam" id="PF09331">
    <property type="entry name" value="DUF1985"/>
    <property type="match status" value="1"/>
</dbReference>